<organism evidence="1 2">
    <name type="scientific">Nitrospira defluvii</name>
    <dbReference type="NCBI Taxonomy" id="330214"/>
    <lineage>
        <taxon>Bacteria</taxon>
        <taxon>Pseudomonadati</taxon>
        <taxon>Nitrospirota</taxon>
        <taxon>Nitrospiria</taxon>
        <taxon>Nitrospirales</taxon>
        <taxon>Nitrospiraceae</taxon>
        <taxon>Nitrospira</taxon>
    </lineage>
</organism>
<gene>
    <name evidence="1" type="ORF">NSPZN2_11144</name>
</gene>
<evidence type="ECO:0000313" key="2">
    <source>
        <dbReference type="Proteomes" id="UP000675880"/>
    </source>
</evidence>
<protein>
    <submittedName>
        <fullName evidence="1">Uncharacterized protein</fullName>
    </submittedName>
</protein>
<proteinExistence type="predicted"/>
<accession>A0ABN7KVM5</accession>
<reference evidence="1 2" key="1">
    <citation type="submission" date="2021-02" db="EMBL/GenBank/DDBJ databases">
        <authorList>
            <person name="Han P."/>
        </authorList>
    </citation>
    <scope>NUCLEOTIDE SEQUENCE [LARGE SCALE GENOMIC DNA]</scope>
    <source>
        <strain evidence="1">Candidatus Nitrospira sp. ZN2</strain>
    </source>
</reference>
<evidence type="ECO:0000313" key="1">
    <source>
        <dbReference type="EMBL" id="CAE6709494.1"/>
    </source>
</evidence>
<sequence>MRRSEACSPLSPHWARGGGLSFQTALPYHISRISAKNAEGTGPLGVLAIGVCTGRTS</sequence>
<keyword evidence="2" id="KW-1185">Reference proteome</keyword>
<dbReference type="Proteomes" id="UP000675880">
    <property type="component" value="Unassembled WGS sequence"/>
</dbReference>
<comment type="caution">
    <text evidence="1">The sequence shown here is derived from an EMBL/GenBank/DDBJ whole genome shotgun (WGS) entry which is preliminary data.</text>
</comment>
<dbReference type="EMBL" id="CAJNBJ010000001">
    <property type="protein sequence ID" value="CAE6709494.1"/>
    <property type="molecule type" value="Genomic_DNA"/>
</dbReference>
<name>A0ABN7KVM5_9BACT</name>